<protein>
    <submittedName>
        <fullName evidence="1">Uncharacterized protein</fullName>
    </submittedName>
</protein>
<name>A0A024GAT0_9STRA</name>
<comment type="caution">
    <text evidence="1">The sequence shown here is derived from an EMBL/GenBank/DDBJ whole genome shotgun (WGS) entry which is preliminary data.</text>
</comment>
<dbReference type="AlphaFoldDB" id="A0A024GAT0"/>
<dbReference type="GO" id="GO:0008374">
    <property type="term" value="F:O-acyltransferase activity"/>
    <property type="evidence" value="ECO:0007669"/>
    <property type="project" value="InterPro"/>
</dbReference>
<dbReference type="Proteomes" id="UP000053237">
    <property type="component" value="Unassembled WGS sequence"/>
</dbReference>
<gene>
    <name evidence="1" type="ORF">BN9_044440</name>
</gene>
<accession>A0A024GAT0</accession>
<dbReference type="STRING" id="65357.A0A024GAT0"/>
<dbReference type="EMBL" id="CAIX01000053">
    <property type="protein sequence ID" value="CCI43660.1"/>
    <property type="molecule type" value="Genomic_DNA"/>
</dbReference>
<dbReference type="InterPro" id="IPR003386">
    <property type="entry name" value="LACT/PDAT_acylTrfase"/>
</dbReference>
<reference evidence="1 2" key="1">
    <citation type="submission" date="2012-05" db="EMBL/GenBank/DDBJ databases">
        <title>Recombination and specialization in a pathogen metapopulation.</title>
        <authorList>
            <person name="Gardiner A."/>
            <person name="Kemen E."/>
            <person name="Schultz-Larsen T."/>
            <person name="MacLean D."/>
            <person name="Van Oosterhout C."/>
            <person name="Jones J.D.G."/>
        </authorList>
    </citation>
    <scope>NUCLEOTIDE SEQUENCE [LARGE SCALE GENOMIC DNA]</scope>
    <source>
        <strain evidence="1 2">Ac Nc2</strain>
    </source>
</reference>
<keyword evidence="2" id="KW-1185">Reference proteome</keyword>
<dbReference type="InParanoid" id="A0A024GAT0"/>
<evidence type="ECO:0000313" key="2">
    <source>
        <dbReference type="Proteomes" id="UP000053237"/>
    </source>
</evidence>
<dbReference type="Pfam" id="PF02450">
    <property type="entry name" value="LCAT"/>
    <property type="match status" value="1"/>
</dbReference>
<evidence type="ECO:0000313" key="1">
    <source>
        <dbReference type="EMBL" id="CCI43660.1"/>
    </source>
</evidence>
<dbReference type="GO" id="GO:0006629">
    <property type="term" value="P:lipid metabolic process"/>
    <property type="evidence" value="ECO:0007669"/>
    <property type="project" value="InterPro"/>
</dbReference>
<organism evidence="1 2">
    <name type="scientific">Albugo candida</name>
    <dbReference type="NCBI Taxonomy" id="65357"/>
    <lineage>
        <taxon>Eukaryota</taxon>
        <taxon>Sar</taxon>
        <taxon>Stramenopiles</taxon>
        <taxon>Oomycota</taxon>
        <taxon>Peronosporomycetes</taxon>
        <taxon>Albuginales</taxon>
        <taxon>Albuginaceae</taxon>
        <taxon>Albugo</taxon>
    </lineage>
</organism>
<sequence length="303" mass="34718">MLRDSKAIQTILYVDRSIPELSFMLLAGSVRKLLKKAMRWIGRKRIRGDFISLLLSYGHPASSQGTQIDQGYSFRRIIRLATHDCDTFWIHINGPGNWEDRECSRAYFRQQIWDSARMLQQFMMNQLEDAMLNQSSGLDPDGVKLRPASGLDAADYVIGGYWVQGKIFENLVDIRDDTNSMFMVSFDWRFAPFTLKKQNRHITKHWYMNMAETSNRDRDSESDQGGNQGHKWIDQHIESFISIDGAMLGATKSVSALLSGEMKDTAKLGGLEKVLGYFFGHPSRAALARTWLSMSTMLPIDWR</sequence>
<dbReference type="PANTHER" id="PTHR11440">
    <property type="entry name" value="LECITHIN-CHOLESTEROL ACYLTRANSFERASE-RELATED"/>
    <property type="match status" value="1"/>
</dbReference>
<proteinExistence type="predicted"/>
<dbReference type="OrthoDB" id="190846at2759"/>